<dbReference type="SUPFAM" id="SSF50129">
    <property type="entry name" value="GroES-like"/>
    <property type="match status" value="1"/>
</dbReference>
<gene>
    <name evidence="2" type="ORF">GCM10010994_51230</name>
</gene>
<reference evidence="2" key="1">
    <citation type="journal article" date="2014" name="Int. J. Syst. Evol. Microbiol.">
        <title>Complete genome sequence of Corynebacterium casei LMG S-19264T (=DSM 44701T), isolated from a smear-ripened cheese.</title>
        <authorList>
            <consortium name="US DOE Joint Genome Institute (JGI-PGF)"/>
            <person name="Walter F."/>
            <person name="Albersmeier A."/>
            <person name="Kalinowski J."/>
            <person name="Ruckert C."/>
        </authorList>
    </citation>
    <scope>NUCLEOTIDE SEQUENCE</scope>
    <source>
        <strain evidence="2">CGMCC 1.12919</strain>
    </source>
</reference>
<dbReference type="Gene3D" id="3.40.50.720">
    <property type="entry name" value="NAD(P)-binding Rossmann-like Domain"/>
    <property type="match status" value="1"/>
</dbReference>
<protein>
    <submittedName>
        <fullName evidence="2">NADPH:quinone oxidoreductase</fullName>
    </submittedName>
</protein>
<dbReference type="InterPro" id="IPR013154">
    <property type="entry name" value="ADH-like_N"/>
</dbReference>
<reference evidence="2" key="2">
    <citation type="submission" date="2020-09" db="EMBL/GenBank/DDBJ databases">
        <authorList>
            <person name="Sun Q."/>
            <person name="Zhou Y."/>
        </authorList>
    </citation>
    <scope>NUCLEOTIDE SEQUENCE</scope>
    <source>
        <strain evidence="2">CGMCC 1.12919</strain>
    </source>
</reference>
<dbReference type="Proteomes" id="UP000637002">
    <property type="component" value="Unassembled WGS sequence"/>
</dbReference>
<accession>A0A916XND5</accession>
<dbReference type="InterPro" id="IPR020843">
    <property type="entry name" value="ER"/>
</dbReference>
<dbReference type="CDD" id="cd08241">
    <property type="entry name" value="QOR1"/>
    <property type="match status" value="1"/>
</dbReference>
<dbReference type="SUPFAM" id="SSF51735">
    <property type="entry name" value="NAD(P)-binding Rossmann-fold domains"/>
    <property type="match status" value="1"/>
</dbReference>
<dbReference type="InterPro" id="IPR011032">
    <property type="entry name" value="GroES-like_sf"/>
</dbReference>
<dbReference type="GO" id="GO:0008270">
    <property type="term" value="F:zinc ion binding"/>
    <property type="evidence" value="ECO:0007669"/>
    <property type="project" value="InterPro"/>
</dbReference>
<dbReference type="GO" id="GO:0016491">
    <property type="term" value="F:oxidoreductase activity"/>
    <property type="evidence" value="ECO:0007669"/>
    <property type="project" value="InterPro"/>
</dbReference>
<dbReference type="InterPro" id="IPR013149">
    <property type="entry name" value="ADH-like_C"/>
</dbReference>
<dbReference type="Gene3D" id="3.90.180.10">
    <property type="entry name" value="Medium-chain alcohol dehydrogenases, catalytic domain"/>
    <property type="match status" value="1"/>
</dbReference>
<dbReference type="Pfam" id="PF00107">
    <property type="entry name" value="ADH_zinc_N"/>
    <property type="match status" value="1"/>
</dbReference>
<dbReference type="RefSeq" id="WP_188612023.1">
    <property type="nucleotide sequence ID" value="NZ_BMGG01000010.1"/>
</dbReference>
<keyword evidence="3" id="KW-1185">Reference proteome</keyword>
<dbReference type="PROSITE" id="PS01162">
    <property type="entry name" value="QOR_ZETA_CRYSTAL"/>
    <property type="match status" value="1"/>
</dbReference>
<dbReference type="PANTHER" id="PTHR43677">
    <property type="entry name" value="SHORT-CHAIN DEHYDROGENASE/REDUCTASE"/>
    <property type="match status" value="1"/>
</dbReference>
<evidence type="ECO:0000313" key="2">
    <source>
        <dbReference type="EMBL" id="GGC87044.1"/>
    </source>
</evidence>
<name>A0A916XND5_9HYPH</name>
<dbReference type="AlphaFoldDB" id="A0A916XND5"/>
<proteinExistence type="predicted"/>
<evidence type="ECO:0000313" key="3">
    <source>
        <dbReference type="Proteomes" id="UP000637002"/>
    </source>
</evidence>
<dbReference type="PANTHER" id="PTHR43677:SF4">
    <property type="entry name" value="QUINONE OXIDOREDUCTASE-LIKE PROTEIN 2"/>
    <property type="match status" value="1"/>
</dbReference>
<dbReference type="InterPro" id="IPR002364">
    <property type="entry name" value="Quin_OxRdtase/zeta-crystal_CS"/>
</dbReference>
<dbReference type="SMART" id="SM00829">
    <property type="entry name" value="PKS_ER"/>
    <property type="match status" value="1"/>
</dbReference>
<organism evidence="2 3">
    <name type="scientific">Chelatococcus reniformis</name>
    <dbReference type="NCBI Taxonomy" id="1494448"/>
    <lineage>
        <taxon>Bacteria</taxon>
        <taxon>Pseudomonadati</taxon>
        <taxon>Pseudomonadota</taxon>
        <taxon>Alphaproteobacteria</taxon>
        <taxon>Hyphomicrobiales</taxon>
        <taxon>Chelatococcaceae</taxon>
        <taxon>Chelatococcus</taxon>
    </lineage>
</organism>
<dbReference type="EMBL" id="BMGG01000010">
    <property type="protein sequence ID" value="GGC87044.1"/>
    <property type="molecule type" value="Genomic_DNA"/>
</dbReference>
<dbReference type="InterPro" id="IPR036291">
    <property type="entry name" value="NAD(P)-bd_dom_sf"/>
</dbReference>
<dbReference type="InterPro" id="IPR051397">
    <property type="entry name" value="Zn-ADH-like_protein"/>
</dbReference>
<comment type="caution">
    <text evidence="2">The sequence shown here is derived from an EMBL/GenBank/DDBJ whole genome shotgun (WGS) entry which is preliminary data.</text>
</comment>
<dbReference type="Pfam" id="PF08240">
    <property type="entry name" value="ADH_N"/>
    <property type="match status" value="1"/>
</dbReference>
<feature type="domain" description="Enoyl reductase (ER)" evidence="1">
    <location>
        <begin position="10"/>
        <end position="328"/>
    </location>
</feature>
<evidence type="ECO:0000259" key="1">
    <source>
        <dbReference type="SMART" id="SM00829"/>
    </source>
</evidence>
<sequence length="342" mass="35034">MQVLLSRAVGGPETLTLEEMPDPAPGPGEVLIEVAACGVNFPDLLLIQDLYQARPSRPFAPGAEVAGVVAAVGPNVEGFTPGDRVIGRTGWGGMAEKIVLDAGRCTRIPAAMPLDQAAVFLFTYATAYFALVTRGRLVAGETVLVLGAAGGVGIAAVQIAKALGARVVAAASSLDKLAFAREQGADDGLVYPEQAGIEEGRAFARSLKGAVGAAGADIIVDPVGGPVAEPALRAIAEGGRYLVLGFTAGIPAVPLNLPLLKSCDILGVNWRTFATAHAAGNEANQRELFRLYESGRIAPAITARYPLARGGEAIARLRDRSALGKVVVTMPGSPALLSPADG</sequence>